<keyword evidence="10" id="KW-0732">Signal</keyword>
<evidence type="ECO:0000256" key="5">
    <source>
        <dbReference type="ARBA" id="ARBA00023077"/>
    </source>
</evidence>
<organism evidence="13 14">
    <name type="scientific">Candidatus Cryptobacteroides avistercoris</name>
    <dbReference type="NCBI Taxonomy" id="2840758"/>
    <lineage>
        <taxon>Bacteria</taxon>
        <taxon>Pseudomonadati</taxon>
        <taxon>Bacteroidota</taxon>
        <taxon>Bacteroidia</taxon>
        <taxon>Bacteroidales</taxon>
        <taxon>Candidatus Cryptobacteroides</taxon>
    </lineage>
</organism>
<dbReference type="SUPFAM" id="SSF56935">
    <property type="entry name" value="Porins"/>
    <property type="match status" value="1"/>
</dbReference>
<dbReference type="EMBL" id="JADILW010000046">
    <property type="protein sequence ID" value="MBO8480086.1"/>
    <property type="molecule type" value="Genomic_DNA"/>
</dbReference>
<dbReference type="Gene3D" id="2.60.40.1120">
    <property type="entry name" value="Carboxypeptidase-like, regulatory domain"/>
    <property type="match status" value="1"/>
</dbReference>
<gene>
    <name evidence="13" type="ORF">IAB76_03110</name>
</gene>
<dbReference type="InterPro" id="IPR000531">
    <property type="entry name" value="Beta-barrel_TonB"/>
</dbReference>
<evidence type="ECO:0000256" key="1">
    <source>
        <dbReference type="ARBA" id="ARBA00004571"/>
    </source>
</evidence>
<keyword evidence="4 8" id="KW-0812">Transmembrane</keyword>
<dbReference type="InterPro" id="IPR023996">
    <property type="entry name" value="TonB-dep_OMP_SusC/RagA"/>
</dbReference>
<keyword evidence="2 8" id="KW-0813">Transport</keyword>
<dbReference type="InterPro" id="IPR036942">
    <property type="entry name" value="Beta-barrel_TonB_sf"/>
</dbReference>
<feature type="domain" description="TonB-dependent receptor-like beta-barrel" evidence="11">
    <location>
        <begin position="401"/>
        <end position="880"/>
    </location>
</feature>
<dbReference type="PROSITE" id="PS52016">
    <property type="entry name" value="TONB_DEPENDENT_REC_3"/>
    <property type="match status" value="1"/>
</dbReference>
<dbReference type="InterPro" id="IPR037066">
    <property type="entry name" value="Plug_dom_sf"/>
</dbReference>
<dbReference type="Gene3D" id="2.170.130.10">
    <property type="entry name" value="TonB-dependent receptor, plug domain"/>
    <property type="match status" value="1"/>
</dbReference>
<comment type="similarity">
    <text evidence="8 9">Belongs to the TonB-dependent receptor family.</text>
</comment>
<feature type="signal peptide" evidence="10">
    <location>
        <begin position="1"/>
        <end position="23"/>
    </location>
</feature>
<protein>
    <submittedName>
        <fullName evidence="13">TonB-dependent receptor</fullName>
    </submittedName>
</protein>
<dbReference type="Pfam" id="PF07715">
    <property type="entry name" value="Plug"/>
    <property type="match status" value="1"/>
</dbReference>
<evidence type="ECO:0000256" key="3">
    <source>
        <dbReference type="ARBA" id="ARBA00022452"/>
    </source>
</evidence>
<accession>A0A9D9IXZ3</accession>
<dbReference type="GO" id="GO:0009279">
    <property type="term" value="C:cell outer membrane"/>
    <property type="evidence" value="ECO:0007669"/>
    <property type="project" value="UniProtKB-SubCell"/>
</dbReference>
<evidence type="ECO:0000259" key="11">
    <source>
        <dbReference type="Pfam" id="PF00593"/>
    </source>
</evidence>
<keyword evidence="3 8" id="KW-1134">Transmembrane beta strand</keyword>
<name>A0A9D9IXZ3_9BACT</name>
<evidence type="ECO:0000256" key="4">
    <source>
        <dbReference type="ARBA" id="ARBA00022692"/>
    </source>
</evidence>
<dbReference type="SUPFAM" id="SSF49464">
    <property type="entry name" value="Carboxypeptidase regulatory domain-like"/>
    <property type="match status" value="1"/>
</dbReference>
<keyword evidence="7 8" id="KW-0998">Cell outer membrane</keyword>
<evidence type="ECO:0000256" key="8">
    <source>
        <dbReference type="PROSITE-ProRule" id="PRU01360"/>
    </source>
</evidence>
<feature type="chain" id="PRO_5039240011" evidence="10">
    <location>
        <begin position="24"/>
        <end position="1010"/>
    </location>
</feature>
<dbReference type="Pfam" id="PF00593">
    <property type="entry name" value="TonB_dep_Rec_b-barrel"/>
    <property type="match status" value="1"/>
</dbReference>
<feature type="domain" description="TonB-dependent receptor plug" evidence="12">
    <location>
        <begin position="116"/>
        <end position="231"/>
    </location>
</feature>
<reference evidence="13" key="1">
    <citation type="submission" date="2020-10" db="EMBL/GenBank/DDBJ databases">
        <authorList>
            <person name="Gilroy R."/>
        </authorList>
    </citation>
    <scope>NUCLEOTIDE SEQUENCE</scope>
    <source>
        <strain evidence="13">B3-1481</strain>
    </source>
</reference>
<evidence type="ECO:0000256" key="9">
    <source>
        <dbReference type="RuleBase" id="RU003357"/>
    </source>
</evidence>
<reference evidence="13" key="2">
    <citation type="journal article" date="2021" name="PeerJ">
        <title>Extensive microbial diversity within the chicken gut microbiome revealed by metagenomics and culture.</title>
        <authorList>
            <person name="Gilroy R."/>
            <person name="Ravi A."/>
            <person name="Getino M."/>
            <person name="Pursley I."/>
            <person name="Horton D.L."/>
            <person name="Alikhan N.F."/>
            <person name="Baker D."/>
            <person name="Gharbi K."/>
            <person name="Hall N."/>
            <person name="Watson M."/>
            <person name="Adriaenssens E.M."/>
            <person name="Foster-Nyarko E."/>
            <person name="Jarju S."/>
            <person name="Secka A."/>
            <person name="Antonio M."/>
            <person name="Oren A."/>
            <person name="Chaudhuri R.R."/>
            <person name="La Ragione R."/>
            <person name="Hildebrand F."/>
            <person name="Pallen M.J."/>
        </authorList>
    </citation>
    <scope>NUCLEOTIDE SEQUENCE</scope>
    <source>
        <strain evidence="13">B3-1481</strain>
    </source>
</reference>
<dbReference type="Proteomes" id="UP000823769">
    <property type="component" value="Unassembled WGS sequence"/>
</dbReference>
<evidence type="ECO:0000313" key="13">
    <source>
        <dbReference type="EMBL" id="MBO8480086.1"/>
    </source>
</evidence>
<dbReference type="AlphaFoldDB" id="A0A9D9IXZ3"/>
<evidence type="ECO:0000256" key="2">
    <source>
        <dbReference type="ARBA" id="ARBA00022448"/>
    </source>
</evidence>
<dbReference type="InterPro" id="IPR039426">
    <property type="entry name" value="TonB-dep_rcpt-like"/>
</dbReference>
<evidence type="ECO:0000259" key="12">
    <source>
        <dbReference type="Pfam" id="PF07715"/>
    </source>
</evidence>
<dbReference type="FunFam" id="2.170.130.10:FF:000008">
    <property type="entry name" value="SusC/RagA family TonB-linked outer membrane protein"/>
    <property type="match status" value="1"/>
</dbReference>
<dbReference type="InterPro" id="IPR023997">
    <property type="entry name" value="TonB-dep_OMP_SusC/RagA_CS"/>
</dbReference>
<evidence type="ECO:0000256" key="6">
    <source>
        <dbReference type="ARBA" id="ARBA00023136"/>
    </source>
</evidence>
<keyword evidence="6 8" id="KW-0472">Membrane</keyword>
<keyword evidence="5 9" id="KW-0798">TonB box</keyword>
<evidence type="ECO:0000256" key="10">
    <source>
        <dbReference type="SAM" id="SignalP"/>
    </source>
</evidence>
<dbReference type="InterPro" id="IPR008969">
    <property type="entry name" value="CarboxyPept-like_regulatory"/>
</dbReference>
<proteinExistence type="inferred from homology"/>
<evidence type="ECO:0000256" key="7">
    <source>
        <dbReference type="ARBA" id="ARBA00023237"/>
    </source>
</evidence>
<comment type="subcellular location">
    <subcellularLocation>
        <location evidence="1 8">Cell outer membrane</location>
        <topology evidence="1 8">Multi-pass membrane protein</topology>
    </subcellularLocation>
</comment>
<evidence type="ECO:0000313" key="14">
    <source>
        <dbReference type="Proteomes" id="UP000823769"/>
    </source>
</evidence>
<comment type="caution">
    <text evidence="13">The sequence shown here is derived from an EMBL/GenBank/DDBJ whole genome shotgun (WGS) entry which is preliminary data.</text>
</comment>
<dbReference type="InterPro" id="IPR012910">
    <property type="entry name" value="Plug_dom"/>
</dbReference>
<dbReference type="NCBIfam" id="TIGR04057">
    <property type="entry name" value="SusC_RagA_signa"/>
    <property type="match status" value="1"/>
</dbReference>
<sequence length="1010" mass="111458">MKRISTLLAGLALSMLIPAHVSAQSGYEVKGVIVDEIGPVVGATVMEPGTSTGTVSDLDGNFTLAVSSADATVEVSCIGYATQTFKASEMPATITLSEDNEFLDEVVVIGYGTVKKDDMTGSITAIKADEINRGAITSTQELLKGKVPGLHVIPGDGGPGSSSTIRIRGAASLNASNDPLFVIDGVPIAVDGGAGMANPLETINPNDIESFSVLKDASSAAIYGSRASNGVIIITTKKGRGNTPQVSYNGSVSVQTNSKELPVMSPSEFRDYVNQTFIPGTTVGDYVYSKMGEHNTDWQDLIFRTAISHDHNVSVLGNVNKRMPYRASVGYTSQEGTLETAKYDRGTIDLSLSPNFFDNHLTINLNGKGVYTHQKYADSGAVGKAAFFNPTQDPYFRNEDGSIDYSTANGFWNYGEGRGENFNPSTLLGAGPLSLLYDRNNYADAMRFIGNAQFDYKVHGFEALRLNLSLGMDISNTQIYDGVNPGSFQAYTDTEARGWGQFTRTRNFRRNQVLEFYANYNEEWGIHHLDVMAGYSWQHFYSADHGVTYFNETGLQKGEDSRYPWNLQESYLISFYGRINYSIDSRYLFTFTLRDDASSRFSKYTRWGLFPSAAFAWNIKEESFLKNYDPVTALKLRLSVGQTGQQEIGSNNYPYLARYSMSTDVYHQYPMGDAGYMFYLTPAAYDPNIKWETTTTYNVGLDFGFLNDRISGSVDAYVRDTKDLLNSVLTPMGSNFGNTVLTNIGSMRNKGLEFSLNLIPVQTQDWNLSIGLNGTFQDTKFTKLNNTDDPDYAIQTGNISKGTGNLLQRHMVGYAPYTFYTFQQVYDSEGNPIQNALVDRDGDGTITQADRYMTGKSPNPDFFYGINLKLSYKNWDFGFNGHGSVGNYVFNDFASANSTSNLDVNAGNLPNFATVVTRTGFTAANSGEQWYSDMFLENASFFRMDDINLGYTFRGLGSWETDIRVAFSVQNVFVITGYSGVDPEIPGVYGIDGSIWPRPRTYSLRLNINF</sequence>
<dbReference type="NCBIfam" id="TIGR04056">
    <property type="entry name" value="OMP_RagA_SusC"/>
    <property type="match status" value="1"/>
</dbReference>
<dbReference type="Gene3D" id="2.40.170.20">
    <property type="entry name" value="TonB-dependent receptor, beta-barrel domain"/>
    <property type="match status" value="1"/>
</dbReference>
<keyword evidence="13" id="KW-0675">Receptor</keyword>
<dbReference type="Pfam" id="PF13715">
    <property type="entry name" value="CarbopepD_reg_2"/>
    <property type="match status" value="1"/>
</dbReference>